<keyword evidence="4" id="KW-1185">Reference proteome</keyword>
<dbReference type="AlphaFoldDB" id="W9S8U2"/>
<dbReference type="PROSITE" id="PS50176">
    <property type="entry name" value="ARM_REPEAT"/>
    <property type="match status" value="1"/>
</dbReference>
<evidence type="ECO:0000256" key="1">
    <source>
        <dbReference type="ARBA" id="ARBA00022737"/>
    </source>
</evidence>
<accession>W9S8U2</accession>
<dbReference type="EMBL" id="KE345913">
    <property type="protein sequence ID" value="EXC20351.1"/>
    <property type="molecule type" value="Genomic_DNA"/>
</dbReference>
<gene>
    <name evidence="3" type="ORF">L484_020572</name>
</gene>
<dbReference type="Gene3D" id="1.25.10.10">
    <property type="entry name" value="Leucine-rich Repeat Variant"/>
    <property type="match status" value="1"/>
</dbReference>
<dbReference type="SMART" id="SM00185">
    <property type="entry name" value="ARM"/>
    <property type="match status" value="4"/>
</dbReference>
<dbReference type="PANTHER" id="PTHR46700">
    <property type="entry name" value="ARM REPEAT SUPERFAMILY PROTEIN"/>
    <property type="match status" value="1"/>
</dbReference>
<dbReference type="InterPro" id="IPR000225">
    <property type="entry name" value="Armadillo"/>
</dbReference>
<protein>
    <submittedName>
        <fullName evidence="3">U-box domain-containing protein 6</fullName>
    </submittedName>
</protein>
<name>W9S8U2_9ROSA</name>
<proteinExistence type="predicted"/>
<evidence type="ECO:0000313" key="3">
    <source>
        <dbReference type="EMBL" id="EXC20351.1"/>
    </source>
</evidence>
<sequence length="402" mass="43729">MENVVLENLFSDEREARIRGANELANLGSKQRHKLAERGIIEPLISMIHSQDCDAIEAALFALLSLAFGSESDEREARIRGANELANLGSKQRHKLAERGIIEPLISMIHSQDCDAIEAALFALLSLAFGSERSKSRIVKCGAIPALINLLQCQNISLIEPAVTALLILSSCNANKLPIASSGAIQILVAFLNEDYSNDDNVNDNISIGMQTKLDAIATLHNLSTSREIVPLLVSSGLVFSLLQLIHCSEKSSEYVGKAIALLEDIVSLSKDALQETAGAPGAIQALVESVEDGSLQCREHAVRILLFICKSCREKYRGLILREGVMPGLLQLSVDGTWKAKSMAGELLLLLRECSSYGSKNKQSKHKMIEQIMQEIDAEEGEAVDTTTLRLVEKMIAKLSA</sequence>
<dbReference type="FunFam" id="1.25.10.10:FF:000952">
    <property type="entry name" value="U-box domain-containing protein 4"/>
    <property type="match status" value="1"/>
</dbReference>
<dbReference type="FunFam" id="1.25.10.10:FF:000593">
    <property type="entry name" value="U-box domain-containing protein 4"/>
    <property type="match status" value="1"/>
</dbReference>
<dbReference type="Pfam" id="PF00514">
    <property type="entry name" value="Arm"/>
    <property type="match status" value="1"/>
</dbReference>
<dbReference type="SUPFAM" id="SSF48371">
    <property type="entry name" value="ARM repeat"/>
    <property type="match status" value="1"/>
</dbReference>
<evidence type="ECO:0000313" key="4">
    <source>
        <dbReference type="Proteomes" id="UP000030645"/>
    </source>
</evidence>
<dbReference type="PANTHER" id="PTHR46700:SF2">
    <property type="entry name" value="ARM REPEAT SUPERFAMILY PROTEIN"/>
    <property type="match status" value="1"/>
</dbReference>
<dbReference type="eggNOG" id="KOG0167">
    <property type="taxonomic scope" value="Eukaryota"/>
</dbReference>
<dbReference type="Proteomes" id="UP000030645">
    <property type="component" value="Unassembled WGS sequence"/>
</dbReference>
<evidence type="ECO:0000256" key="2">
    <source>
        <dbReference type="PROSITE-ProRule" id="PRU00259"/>
    </source>
</evidence>
<organism evidence="3 4">
    <name type="scientific">Morus notabilis</name>
    <dbReference type="NCBI Taxonomy" id="981085"/>
    <lineage>
        <taxon>Eukaryota</taxon>
        <taxon>Viridiplantae</taxon>
        <taxon>Streptophyta</taxon>
        <taxon>Embryophyta</taxon>
        <taxon>Tracheophyta</taxon>
        <taxon>Spermatophyta</taxon>
        <taxon>Magnoliopsida</taxon>
        <taxon>eudicotyledons</taxon>
        <taxon>Gunneridae</taxon>
        <taxon>Pentapetalae</taxon>
        <taxon>rosids</taxon>
        <taxon>fabids</taxon>
        <taxon>Rosales</taxon>
        <taxon>Moraceae</taxon>
        <taxon>Moreae</taxon>
        <taxon>Morus</taxon>
    </lineage>
</organism>
<reference evidence="4" key="1">
    <citation type="submission" date="2013-01" db="EMBL/GenBank/DDBJ databases">
        <title>Draft Genome Sequence of a Mulberry Tree, Morus notabilis C.K. Schneid.</title>
        <authorList>
            <person name="He N."/>
            <person name="Zhao S."/>
        </authorList>
    </citation>
    <scope>NUCLEOTIDE SEQUENCE</scope>
</reference>
<dbReference type="InterPro" id="IPR011989">
    <property type="entry name" value="ARM-like"/>
</dbReference>
<feature type="repeat" description="ARM" evidence="2">
    <location>
        <begin position="142"/>
        <end position="184"/>
    </location>
</feature>
<keyword evidence="1" id="KW-0677">Repeat</keyword>
<dbReference type="InterPro" id="IPR016024">
    <property type="entry name" value="ARM-type_fold"/>
</dbReference>